<organism evidence="1 2">
    <name type="scientific">Cyclobacterium jeungdonense</name>
    <dbReference type="NCBI Taxonomy" id="708087"/>
    <lineage>
        <taxon>Bacteria</taxon>
        <taxon>Pseudomonadati</taxon>
        <taxon>Bacteroidota</taxon>
        <taxon>Cytophagia</taxon>
        <taxon>Cytophagales</taxon>
        <taxon>Cyclobacteriaceae</taxon>
        <taxon>Cyclobacterium</taxon>
    </lineage>
</organism>
<proteinExistence type="predicted"/>
<comment type="caution">
    <text evidence="1">The sequence shown here is derived from an EMBL/GenBank/DDBJ whole genome shotgun (WGS) entry which is preliminary data.</text>
</comment>
<evidence type="ECO:0000313" key="1">
    <source>
        <dbReference type="EMBL" id="MDN3687337.1"/>
    </source>
</evidence>
<sequence length="85" mass="10177">MRESDRIQFTAKQLSSGNLQVKFYIQHADKPSYGYLLIEAGCTEEEIRNEIKSRLARREDSGMDLLRFTFKNQWKDDHQFYYYSA</sequence>
<dbReference type="RefSeq" id="WP_163386604.1">
    <property type="nucleotide sequence ID" value="NZ_JAUFQS010000005.1"/>
</dbReference>
<keyword evidence="2" id="KW-1185">Reference proteome</keyword>
<dbReference type="Proteomes" id="UP001236663">
    <property type="component" value="Unassembled WGS sequence"/>
</dbReference>
<dbReference type="EMBL" id="JAUFQS010000005">
    <property type="protein sequence ID" value="MDN3687337.1"/>
    <property type="molecule type" value="Genomic_DNA"/>
</dbReference>
<name>A0ABT8C5G1_9BACT</name>
<evidence type="ECO:0000313" key="2">
    <source>
        <dbReference type="Proteomes" id="UP001236663"/>
    </source>
</evidence>
<accession>A0ABT8C5G1</accession>
<protein>
    <submittedName>
        <fullName evidence="1">Uncharacterized protein</fullName>
    </submittedName>
</protein>
<reference evidence="2" key="1">
    <citation type="journal article" date="2019" name="Int. J. Syst. Evol. Microbiol.">
        <title>The Global Catalogue of Microorganisms (GCM) 10K type strain sequencing project: providing services to taxonomists for standard genome sequencing and annotation.</title>
        <authorList>
            <consortium name="The Broad Institute Genomics Platform"/>
            <consortium name="The Broad Institute Genome Sequencing Center for Infectious Disease"/>
            <person name="Wu L."/>
            <person name="Ma J."/>
        </authorList>
    </citation>
    <scope>NUCLEOTIDE SEQUENCE [LARGE SCALE GENOMIC DNA]</scope>
    <source>
        <strain evidence="2">CECT 7706</strain>
    </source>
</reference>
<gene>
    <name evidence="1" type="ORF">QWZ15_05830</name>
</gene>